<evidence type="ECO:0000313" key="5">
    <source>
        <dbReference type="Proteomes" id="UP000005408"/>
    </source>
</evidence>
<feature type="transmembrane region" description="Helical" evidence="2">
    <location>
        <begin position="243"/>
        <end position="264"/>
    </location>
</feature>
<evidence type="ECO:0000256" key="2">
    <source>
        <dbReference type="SAM" id="Phobius"/>
    </source>
</evidence>
<keyword evidence="2" id="KW-0812">Transmembrane</keyword>
<proteinExistence type="predicted"/>
<reference evidence="4" key="1">
    <citation type="submission" date="2022-08" db="UniProtKB">
        <authorList>
            <consortium name="EnsemblMetazoa"/>
        </authorList>
    </citation>
    <scope>IDENTIFICATION</scope>
    <source>
        <strain evidence="4">05x7-T-G4-1.051#20</strain>
    </source>
</reference>
<feature type="region of interest" description="Disordered" evidence="1">
    <location>
        <begin position="362"/>
        <end position="386"/>
    </location>
</feature>
<evidence type="ECO:0000313" key="4">
    <source>
        <dbReference type="EnsemblMetazoa" id="G29719.1:cds"/>
    </source>
</evidence>
<dbReference type="EnsemblMetazoa" id="G29719.1">
    <property type="protein sequence ID" value="G29719.1:cds"/>
    <property type="gene ID" value="G29719"/>
</dbReference>
<feature type="domain" description="EB" evidence="3">
    <location>
        <begin position="125"/>
        <end position="179"/>
    </location>
</feature>
<dbReference type="Proteomes" id="UP000005408">
    <property type="component" value="Unassembled WGS sequence"/>
</dbReference>
<evidence type="ECO:0000259" key="3">
    <source>
        <dbReference type="Pfam" id="PF01683"/>
    </source>
</evidence>
<name>A0A8W8LRY3_MAGGI</name>
<keyword evidence="2" id="KW-1133">Transmembrane helix</keyword>
<dbReference type="Pfam" id="PF01683">
    <property type="entry name" value="EB"/>
    <property type="match status" value="1"/>
</dbReference>
<evidence type="ECO:0000256" key="1">
    <source>
        <dbReference type="SAM" id="MobiDB-lite"/>
    </source>
</evidence>
<sequence>MFTSIKRDLCLETVARIRNNQAKCYLDLKTIKDTLQDVTTCTKKCNFQMNDLSTHGNSLGKIDLTIGDTKKVFSFCPGPLTETLDINCSSWNASEYIMWNDTIASSCSINNAQCVRLYNDCICHCLPGFVLVDGTCLKSNLELNNSCELTEQCIQPFSDCFQGKCKCINGYSAFETDSCLKDNVPVSGFCSLHDQCTGSNNSGICEQERCTCAEGFKLVVFACKKNPLRRFKSSKSQNQDTNIGVTLGTFFGGLILGVATTLTYRKLKCRTRKRKKTYVMVAENKVNRGAEFVDSAAQISFKNAKEQRVAFSKATPGYNLSGKHERTEDVYNHLHEQTEQDDDTYDHACAVPNHSADLSDYSYIRDTATVRPSPSEDRDDYSTLRH</sequence>
<keyword evidence="2" id="KW-0472">Membrane</keyword>
<accession>A0A8W8LRY3</accession>
<dbReference type="AlphaFoldDB" id="A0A8W8LRY3"/>
<dbReference type="InterPro" id="IPR006149">
    <property type="entry name" value="EB_dom"/>
</dbReference>
<organism evidence="4 5">
    <name type="scientific">Magallana gigas</name>
    <name type="common">Pacific oyster</name>
    <name type="synonym">Crassostrea gigas</name>
    <dbReference type="NCBI Taxonomy" id="29159"/>
    <lineage>
        <taxon>Eukaryota</taxon>
        <taxon>Metazoa</taxon>
        <taxon>Spiralia</taxon>
        <taxon>Lophotrochozoa</taxon>
        <taxon>Mollusca</taxon>
        <taxon>Bivalvia</taxon>
        <taxon>Autobranchia</taxon>
        <taxon>Pteriomorphia</taxon>
        <taxon>Ostreida</taxon>
        <taxon>Ostreoidea</taxon>
        <taxon>Ostreidae</taxon>
        <taxon>Magallana</taxon>
    </lineage>
</organism>
<protein>
    <recommendedName>
        <fullName evidence="3">EB domain-containing protein</fullName>
    </recommendedName>
</protein>
<feature type="compositionally biased region" description="Basic and acidic residues" evidence="1">
    <location>
        <begin position="374"/>
        <end position="386"/>
    </location>
</feature>
<keyword evidence="5" id="KW-1185">Reference proteome</keyword>